<comment type="caution">
    <text evidence="1">The sequence shown here is derived from an EMBL/GenBank/DDBJ whole genome shotgun (WGS) entry which is preliminary data.</text>
</comment>
<evidence type="ECO:0000313" key="2">
    <source>
        <dbReference type="Proteomes" id="UP000641206"/>
    </source>
</evidence>
<reference evidence="2" key="1">
    <citation type="journal article" date="2019" name="Int. J. Syst. Evol. Microbiol.">
        <title>The Global Catalogue of Microorganisms (GCM) 10K type strain sequencing project: providing services to taxonomists for standard genome sequencing and annotation.</title>
        <authorList>
            <consortium name="The Broad Institute Genomics Platform"/>
            <consortium name="The Broad Institute Genome Sequencing Center for Infectious Disease"/>
            <person name="Wu L."/>
            <person name="Ma J."/>
        </authorList>
    </citation>
    <scope>NUCLEOTIDE SEQUENCE [LARGE SCALE GENOMIC DNA]</scope>
    <source>
        <strain evidence="2">CGMCC 1.7693</strain>
    </source>
</reference>
<accession>A0ABQ2NT28</accession>
<dbReference type="EMBL" id="BMLW01000004">
    <property type="protein sequence ID" value="GGP09881.1"/>
    <property type="molecule type" value="Genomic_DNA"/>
</dbReference>
<protein>
    <submittedName>
        <fullName evidence="1">Uncharacterized protein</fullName>
    </submittedName>
</protein>
<gene>
    <name evidence="1" type="ORF">GCM10011346_15760</name>
</gene>
<organism evidence="1 2">
    <name type="scientific">Oceanobacillus neutriphilus</name>
    <dbReference type="NCBI Taxonomy" id="531815"/>
    <lineage>
        <taxon>Bacteria</taxon>
        <taxon>Bacillati</taxon>
        <taxon>Bacillota</taxon>
        <taxon>Bacilli</taxon>
        <taxon>Bacillales</taxon>
        <taxon>Bacillaceae</taxon>
        <taxon>Oceanobacillus</taxon>
    </lineage>
</organism>
<proteinExistence type="predicted"/>
<evidence type="ECO:0000313" key="1">
    <source>
        <dbReference type="EMBL" id="GGP09881.1"/>
    </source>
</evidence>
<keyword evidence="2" id="KW-1185">Reference proteome</keyword>
<name>A0ABQ2NT28_9BACI</name>
<sequence length="72" mass="8381">MALAKKKFYPEQNYLFFYIYSIRDLSNNLAGFHKAVGCGCFYFIIVMDLYQFYNQKVCPSLYSIGYSCPGCI</sequence>
<dbReference type="Proteomes" id="UP000641206">
    <property type="component" value="Unassembled WGS sequence"/>
</dbReference>